<accession>A0A2J6WE48</accession>
<evidence type="ECO:0000256" key="1">
    <source>
        <dbReference type="ARBA" id="ARBA00001031"/>
    </source>
</evidence>
<dbReference type="InterPro" id="IPR017932">
    <property type="entry name" value="GATase_2_dom"/>
</dbReference>
<dbReference type="SUPFAM" id="SSF53697">
    <property type="entry name" value="SIS domain"/>
    <property type="match status" value="1"/>
</dbReference>
<dbReference type="GO" id="GO:0006047">
    <property type="term" value="P:UDP-N-acetylglucosamine metabolic process"/>
    <property type="evidence" value="ECO:0007669"/>
    <property type="project" value="TreeGrafter"/>
</dbReference>
<dbReference type="InterPro" id="IPR035466">
    <property type="entry name" value="GlmS/AgaS_SIS"/>
</dbReference>
<gene>
    <name evidence="10 13" type="primary">glmS</name>
    <name evidence="13" type="ORF">C0189_03785</name>
</gene>
<evidence type="ECO:0000256" key="2">
    <source>
        <dbReference type="ARBA" id="ARBA00004496"/>
    </source>
</evidence>
<name>A0A2J6WE48_9BACT</name>
<feature type="domain" description="Glutamine amidotransferase type-2" evidence="11">
    <location>
        <begin position="2"/>
        <end position="216"/>
    </location>
</feature>
<comment type="caution">
    <text evidence="13">The sequence shown here is derived from an EMBL/GenBank/DDBJ whole genome shotgun (WGS) entry which is preliminary data.</text>
</comment>
<dbReference type="Gene3D" id="3.60.20.10">
    <property type="entry name" value="Glutamine Phosphoribosylpyrophosphate, subunit 1, domain 1"/>
    <property type="match status" value="1"/>
</dbReference>
<evidence type="ECO:0000256" key="5">
    <source>
        <dbReference type="ARBA" id="ARBA00022490"/>
    </source>
</evidence>
<feature type="initiator methionine" description="Removed" evidence="10">
    <location>
        <position position="1"/>
    </location>
</feature>
<dbReference type="InterPro" id="IPR005855">
    <property type="entry name" value="GFAT"/>
</dbReference>
<dbReference type="InterPro" id="IPR035490">
    <property type="entry name" value="GlmS/FrlB_SIS"/>
</dbReference>
<dbReference type="Pfam" id="PF01380">
    <property type="entry name" value="SIS"/>
    <property type="match status" value="2"/>
</dbReference>
<dbReference type="HAMAP" id="MF_00164">
    <property type="entry name" value="GlmS"/>
    <property type="match status" value="1"/>
</dbReference>
<dbReference type="NCBIfam" id="TIGR01135">
    <property type="entry name" value="glmS"/>
    <property type="match status" value="1"/>
</dbReference>
<dbReference type="InterPro" id="IPR001347">
    <property type="entry name" value="SIS_dom"/>
</dbReference>
<organism evidence="13 14">
    <name type="scientific">Caldisericum exile</name>
    <dbReference type="NCBI Taxonomy" id="693075"/>
    <lineage>
        <taxon>Bacteria</taxon>
        <taxon>Pseudomonadati</taxon>
        <taxon>Caldisericota/Cryosericota group</taxon>
        <taxon>Caldisericota</taxon>
        <taxon>Caldisericia</taxon>
        <taxon>Caldisericales</taxon>
        <taxon>Caldisericaceae</taxon>
        <taxon>Caldisericum</taxon>
    </lineage>
</organism>
<dbReference type="Pfam" id="PF13522">
    <property type="entry name" value="GATase_6"/>
    <property type="match status" value="1"/>
</dbReference>
<evidence type="ECO:0000259" key="11">
    <source>
        <dbReference type="PROSITE" id="PS51278"/>
    </source>
</evidence>
<dbReference type="FunFam" id="3.40.50.10490:FF:000001">
    <property type="entry name" value="Glutamine--fructose-6-phosphate aminotransferase [isomerizing]"/>
    <property type="match status" value="1"/>
</dbReference>
<dbReference type="Gene3D" id="3.40.50.10490">
    <property type="entry name" value="Glucose-6-phosphate isomerase like protein, domain 1"/>
    <property type="match status" value="2"/>
</dbReference>
<dbReference type="NCBIfam" id="NF001484">
    <property type="entry name" value="PRK00331.1"/>
    <property type="match status" value="1"/>
</dbReference>
<dbReference type="GO" id="GO:0097367">
    <property type="term" value="F:carbohydrate derivative binding"/>
    <property type="evidence" value="ECO:0007669"/>
    <property type="project" value="InterPro"/>
</dbReference>
<evidence type="ECO:0000256" key="9">
    <source>
        <dbReference type="ARBA" id="ARBA00022962"/>
    </source>
</evidence>
<keyword evidence="5 10" id="KW-0963">Cytoplasm</keyword>
<dbReference type="PROSITE" id="PS51278">
    <property type="entry name" value="GATASE_TYPE_2"/>
    <property type="match status" value="1"/>
</dbReference>
<feature type="domain" description="SIS" evidence="12">
    <location>
        <begin position="455"/>
        <end position="596"/>
    </location>
</feature>
<dbReference type="SUPFAM" id="SSF56235">
    <property type="entry name" value="N-terminal nucleophile aminohydrolases (Ntn hydrolases)"/>
    <property type="match status" value="1"/>
</dbReference>
<dbReference type="PANTHER" id="PTHR10937">
    <property type="entry name" value="GLUCOSAMINE--FRUCTOSE-6-PHOSPHATE AMINOTRANSFERASE, ISOMERIZING"/>
    <property type="match status" value="1"/>
</dbReference>
<evidence type="ECO:0000256" key="7">
    <source>
        <dbReference type="ARBA" id="ARBA00022679"/>
    </source>
</evidence>
<evidence type="ECO:0000313" key="14">
    <source>
        <dbReference type="Proteomes" id="UP000237040"/>
    </source>
</evidence>
<dbReference type="EC" id="2.6.1.16" evidence="3 10"/>
<protein>
    <recommendedName>
        <fullName evidence="4 10">Glutamine--fructose-6-phosphate aminotransferase [isomerizing]</fullName>
        <ecNumber evidence="3 10">2.6.1.16</ecNumber>
    </recommendedName>
    <alternativeName>
        <fullName evidence="10">D-fructose-6-phosphate amidotransferase</fullName>
    </alternativeName>
    <alternativeName>
        <fullName evidence="10">GFAT</fullName>
    </alternativeName>
    <alternativeName>
        <fullName evidence="10">Glucosamine-6-phosphate synthase</fullName>
    </alternativeName>
    <alternativeName>
        <fullName evidence="10">Hexosephosphate aminotransferase</fullName>
    </alternativeName>
    <alternativeName>
        <fullName evidence="10">L-glutamine--D-fructose-6-phosphate amidotransferase</fullName>
    </alternativeName>
</protein>
<keyword evidence="8" id="KW-0677">Repeat</keyword>
<keyword evidence="7 10" id="KW-0808">Transferase</keyword>
<evidence type="ECO:0000256" key="10">
    <source>
        <dbReference type="HAMAP-Rule" id="MF_00164"/>
    </source>
</evidence>
<comment type="function">
    <text evidence="10">Catalyzes the first step in hexosamine metabolism, converting fructose-6P into glucosamine-6P using glutamine as a nitrogen source.</text>
</comment>
<evidence type="ECO:0000313" key="13">
    <source>
        <dbReference type="EMBL" id="PMP67165.1"/>
    </source>
</evidence>
<dbReference type="FunFam" id="3.60.20.10:FF:000006">
    <property type="entry name" value="Glutamine--fructose-6-phosphate aminotransferase [isomerizing]"/>
    <property type="match status" value="1"/>
</dbReference>
<feature type="active site" description="For Fru-6P isomerization activity" evidence="10">
    <location>
        <position position="601"/>
    </location>
</feature>
<dbReference type="GO" id="GO:0006487">
    <property type="term" value="P:protein N-linked glycosylation"/>
    <property type="evidence" value="ECO:0007669"/>
    <property type="project" value="TreeGrafter"/>
</dbReference>
<dbReference type="InterPro" id="IPR046348">
    <property type="entry name" value="SIS_dom_sf"/>
</dbReference>
<dbReference type="CDD" id="cd00714">
    <property type="entry name" value="GFAT"/>
    <property type="match status" value="1"/>
</dbReference>
<comment type="catalytic activity">
    <reaction evidence="1 10">
        <text>D-fructose 6-phosphate + L-glutamine = D-glucosamine 6-phosphate + L-glutamate</text>
        <dbReference type="Rhea" id="RHEA:13237"/>
        <dbReference type="ChEBI" id="CHEBI:29985"/>
        <dbReference type="ChEBI" id="CHEBI:58359"/>
        <dbReference type="ChEBI" id="CHEBI:58725"/>
        <dbReference type="ChEBI" id="CHEBI:61527"/>
        <dbReference type="EC" id="2.6.1.16"/>
    </reaction>
</comment>
<dbReference type="RefSeq" id="WP_416084371.1">
    <property type="nucleotide sequence ID" value="NZ_JBNARP010000012.1"/>
</dbReference>
<feature type="domain" description="SIS" evidence="12">
    <location>
        <begin position="282"/>
        <end position="429"/>
    </location>
</feature>
<dbReference type="GO" id="GO:0006002">
    <property type="term" value="P:fructose 6-phosphate metabolic process"/>
    <property type="evidence" value="ECO:0007669"/>
    <property type="project" value="TreeGrafter"/>
</dbReference>
<evidence type="ECO:0000256" key="4">
    <source>
        <dbReference type="ARBA" id="ARBA00016090"/>
    </source>
</evidence>
<dbReference type="CDD" id="cd05009">
    <property type="entry name" value="SIS_GlmS_GlmD_2"/>
    <property type="match status" value="1"/>
</dbReference>
<keyword evidence="9" id="KW-0315">Glutamine amidotransferase</keyword>
<dbReference type="PANTHER" id="PTHR10937:SF0">
    <property type="entry name" value="GLUTAMINE--FRUCTOSE-6-PHOSPHATE TRANSAMINASE (ISOMERIZING)"/>
    <property type="match status" value="1"/>
</dbReference>
<comment type="subunit">
    <text evidence="10">Homodimer.</text>
</comment>
<dbReference type="InterPro" id="IPR047084">
    <property type="entry name" value="GFAT_N"/>
</dbReference>
<dbReference type="Proteomes" id="UP000237040">
    <property type="component" value="Unassembled WGS sequence"/>
</dbReference>
<dbReference type="CDD" id="cd05008">
    <property type="entry name" value="SIS_GlmS_GlmD_1"/>
    <property type="match status" value="1"/>
</dbReference>
<evidence type="ECO:0000256" key="8">
    <source>
        <dbReference type="ARBA" id="ARBA00022737"/>
    </source>
</evidence>
<keyword evidence="6 10" id="KW-0032">Aminotransferase</keyword>
<dbReference type="InterPro" id="IPR029055">
    <property type="entry name" value="Ntn_hydrolases_N"/>
</dbReference>
<evidence type="ECO:0000256" key="6">
    <source>
        <dbReference type="ARBA" id="ARBA00022576"/>
    </source>
</evidence>
<feature type="active site" description="Nucleophile; for GATase activity" evidence="10">
    <location>
        <position position="2"/>
    </location>
</feature>
<evidence type="ECO:0000259" key="12">
    <source>
        <dbReference type="PROSITE" id="PS51464"/>
    </source>
</evidence>
<dbReference type="GO" id="GO:0005829">
    <property type="term" value="C:cytosol"/>
    <property type="evidence" value="ECO:0007669"/>
    <property type="project" value="TreeGrafter"/>
</dbReference>
<sequence length="606" mass="67342">MCGIVGYIGDKDALPILIDGLKRLEYRGYDSAGVAILGDDLHVVKTAGRIKDLEERLKGTELKGHLGIAHTRWATHGIPNDVNAHPHFSESKNIVVIHNGIIENYLELKKMLIKEGKTFRTETDTEVIAYLIEEFYEGDLLKAVQKAISMLEGSYALAILSKEEKDHFVAVRKDSPLVGGLGKGENFIASDIPAVLPYTKDIVIFENGDIVDVFKDKTIIYDKNLNIIERTVHKIDWDISDAQKGGFKHFMLKEIFEEPDVIVEAMRGRVKNGKIEVSELDFDKDYLKNVNQVYFVACGTAYHAGLVGKYLVEKYLGIPSQAEVASEFRYRNPVIDERTLVFVVSQSGETADTLAGLRLAKEKKAKTIGIVNVVGSSVAREVDKVVYIQAGPEIAVASTKAYVAQVEVITLTILYLAKLIGKLDEYNEKLFVEEFQKLEGFAREILDNKEEIATFVSTTKNIEETFFIGRNLDFALSLEGALKLKEIAYVHAEGYPAGELKHGPLALITPNSLTIAVNTYSPLLDKTISNIKEVKARGGKVLAVAKRNNERIKDVADSVFYVPNVLDDLTPIITVIPLQLFAYYMADARGLDIDKPRNLAKSVTVE</sequence>
<proteinExistence type="inferred from homology"/>
<reference evidence="13 14" key="1">
    <citation type="submission" date="2018-01" db="EMBL/GenBank/DDBJ databases">
        <title>Metagenomic assembled genomes from two thermal pools in the Uzon Caldera, Kamchatka, Russia.</title>
        <authorList>
            <person name="Wilkins L."/>
            <person name="Ettinger C."/>
        </authorList>
    </citation>
    <scope>NUCLEOTIDE SEQUENCE [LARGE SCALE GENOMIC DNA]</scope>
    <source>
        <strain evidence="13">ZAV-07</strain>
    </source>
</reference>
<dbReference type="EMBL" id="PNIL01000055">
    <property type="protein sequence ID" value="PMP67165.1"/>
    <property type="molecule type" value="Genomic_DNA"/>
</dbReference>
<dbReference type="PROSITE" id="PS51464">
    <property type="entry name" value="SIS"/>
    <property type="match status" value="2"/>
</dbReference>
<evidence type="ECO:0000256" key="3">
    <source>
        <dbReference type="ARBA" id="ARBA00012916"/>
    </source>
</evidence>
<dbReference type="GO" id="GO:0004360">
    <property type="term" value="F:glutamine-fructose-6-phosphate transaminase (isomerizing) activity"/>
    <property type="evidence" value="ECO:0007669"/>
    <property type="project" value="UniProtKB-UniRule"/>
</dbReference>
<dbReference type="GO" id="GO:0005975">
    <property type="term" value="P:carbohydrate metabolic process"/>
    <property type="evidence" value="ECO:0007669"/>
    <property type="project" value="UniProtKB-UniRule"/>
</dbReference>
<dbReference type="AlphaFoldDB" id="A0A2J6WE48"/>
<comment type="subcellular location">
    <subcellularLocation>
        <location evidence="2 10">Cytoplasm</location>
    </subcellularLocation>
</comment>